<accession>A0A5N4B4E7</accession>
<dbReference type="InParanoid" id="A0A5N4B4E7"/>
<evidence type="ECO:0008006" key="3">
    <source>
        <dbReference type="Google" id="ProtNLM"/>
    </source>
</evidence>
<evidence type="ECO:0000313" key="1">
    <source>
        <dbReference type="EMBL" id="KAB0804230.1"/>
    </source>
</evidence>
<dbReference type="PANTHER" id="PTHR33053:SF24">
    <property type="entry name" value="TRANSPOSASE DOMAIN-CONTAINING PROTEIN"/>
    <property type="match status" value="1"/>
</dbReference>
<gene>
    <name evidence="1" type="ORF">PPYR_01200</name>
</gene>
<evidence type="ECO:0000313" key="2">
    <source>
        <dbReference type="Proteomes" id="UP000327044"/>
    </source>
</evidence>
<proteinExistence type="predicted"/>
<protein>
    <recommendedName>
        <fullName evidence="3">Transposase domain-containing protein</fullName>
    </recommendedName>
</protein>
<keyword evidence="2" id="KW-1185">Reference proteome</keyword>
<organism evidence="1 2">
    <name type="scientific">Photinus pyralis</name>
    <name type="common">Common eastern firefly</name>
    <name type="synonym">Lampyris pyralis</name>
    <dbReference type="NCBI Taxonomy" id="7054"/>
    <lineage>
        <taxon>Eukaryota</taxon>
        <taxon>Metazoa</taxon>
        <taxon>Ecdysozoa</taxon>
        <taxon>Arthropoda</taxon>
        <taxon>Hexapoda</taxon>
        <taxon>Insecta</taxon>
        <taxon>Pterygota</taxon>
        <taxon>Neoptera</taxon>
        <taxon>Endopterygota</taxon>
        <taxon>Coleoptera</taxon>
        <taxon>Polyphaga</taxon>
        <taxon>Elateriformia</taxon>
        <taxon>Elateroidea</taxon>
        <taxon>Lampyridae</taxon>
        <taxon>Lampyrinae</taxon>
        <taxon>Photinus</taxon>
    </lineage>
</organism>
<dbReference type="AlphaFoldDB" id="A0A5N4B4E7"/>
<dbReference type="EMBL" id="VVIM01000001">
    <property type="protein sequence ID" value="KAB0804230.1"/>
    <property type="molecule type" value="Genomic_DNA"/>
</dbReference>
<feature type="non-terminal residue" evidence="1">
    <location>
        <position position="1"/>
    </location>
</feature>
<reference evidence="1 2" key="1">
    <citation type="journal article" date="2018" name="Elife">
        <title>Firefly genomes illuminate parallel origins of bioluminescence in beetles.</title>
        <authorList>
            <person name="Fallon T.R."/>
            <person name="Lower S.E."/>
            <person name="Chang C.H."/>
            <person name="Bessho-Uehara M."/>
            <person name="Martin G.J."/>
            <person name="Bewick A.J."/>
            <person name="Behringer M."/>
            <person name="Debat H.J."/>
            <person name="Wong I."/>
            <person name="Day J.C."/>
            <person name="Suvorov A."/>
            <person name="Silva C.J."/>
            <person name="Stanger-Hall K.F."/>
            <person name="Hall D.W."/>
            <person name="Schmitz R.J."/>
            <person name="Nelson D.R."/>
            <person name="Lewis S.M."/>
            <person name="Shigenobu S."/>
            <person name="Bybee S.M."/>
            <person name="Larracuente A.M."/>
            <person name="Oba Y."/>
            <person name="Weng J.K."/>
        </authorList>
    </citation>
    <scope>NUCLEOTIDE SEQUENCE [LARGE SCALE GENOMIC DNA]</scope>
    <source>
        <strain evidence="1">1611_PpyrPB1</strain>
        <tissue evidence="1">Whole body</tissue>
    </source>
</reference>
<sequence>RKHYKSFGSMNKLYVRQIIRERTPEQIKLASNNHVYKKKDADRLLHSVSTDTSKETTNFVEDATLSTCSPHVTTSNQMLSSSILSNKLPLSQIHSSCTETVSTSHFQNSTMESTIPQPLHVSSHNSNNLLDTSSPKKCSLAKDLVNWAVAGHVSQKNFNNLLSILKKPHDINEFLSLPSDCRTLLKTHRKHTVTDCINGQYYHFGIVDSILYSLNSHKMCLSDDMSNNVLEVDINIDGLPLSKSSNNQFWPVLGCLTMLKCNSPFVIGVYCGRQKPSTPSELLDTLISEYSSIKTNGILFQNKIYFVRFAKFICDAPAKAFVLGVKGHNAYHSCTKCIVEGEFISNRMCFLDTNCSLRTDHEFRNNVYEDYHTGRTPLLSLDVNLVNQFPLDYMHLVCLGVMKKLLFFWIRGSINVRMNKTDLNIVDERLKMIRQHMSSNDFSRLPRTILEIERWKATEYRQFLLYTGPLVLHNQIKSSQFEHFLSLHCAMRILSTPSLCIQLNLYAKDLMIYFVRNFQKLYGCEYINHNVHNLIHLSDDVLLYGSVDQFSAFKYENYMSHIKTVLKTSKLPLQQFINREYEKRDHIISSKCQKSTIELKYDND</sequence>
<dbReference type="Proteomes" id="UP000327044">
    <property type="component" value="Unassembled WGS sequence"/>
</dbReference>
<comment type="caution">
    <text evidence="1">The sequence shown here is derived from an EMBL/GenBank/DDBJ whole genome shotgun (WGS) entry which is preliminary data.</text>
</comment>
<feature type="non-terminal residue" evidence="1">
    <location>
        <position position="604"/>
    </location>
</feature>
<name>A0A5N4B4E7_PHOPY</name>
<dbReference type="PANTHER" id="PTHR33053">
    <property type="entry name" value="PROTEIN, PUTATIVE-RELATED"/>
    <property type="match status" value="1"/>
</dbReference>